<keyword evidence="15" id="KW-1185">Reference proteome</keyword>
<comment type="caution">
    <text evidence="14">The sequence shown here is derived from an EMBL/GenBank/DDBJ whole genome shotgun (WGS) entry which is preliminary data.</text>
</comment>
<evidence type="ECO:0000256" key="2">
    <source>
        <dbReference type="ARBA" id="ARBA00004496"/>
    </source>
</evidence>
<dbReference type="InterPro" id="IPR039008">
    <property type="entry name" value="IF_rod_dom"/>
</dbReference>
<keyword evidence="5" id="KW-0416">Keratin</keyword>
<protein>
    <recommendedName>
        <fullName evidence="10">Keratin, type II cytoskeletal 8</fullName>
    </recommendedName>
    <alternativeName>
        <fullName evidence="12">Cytokeratin-8</fullName>
    </alternativeName>
    <alternativeName>
        <fullName evidence="11">Keratin-8</fullName>
    </alternativeName>
</protein>
<comment type="subcellular location">
    <subcellularLocation>
        <location evidence="2">Cytoplasm</location>
    </subcellularLocation>
    <subcellularLocation>
        <location evidence="1">Nucleus matrix</location>
    </subcellularLocation>
    <subcellularLocation>
        <location evidence="3">Nucleus</location>
        <location evidence="3">Nucleoplasm</location>
    </subcellularLocation>
</comment>
<name>A0A8J6A5W9_GALPY</name>
<dbReference type="Proteomes" id="UP000700334">
    <property type="component" value="Unassembled WGS sequence"/>
</dbReference>
<reference evidence="14" key="1">
    <citation type="journal article" date="2021" name="Evol. Appl.">
        <title>The genome of the Pyrenean desman and the effects of bottlenecks and inbreeding on the genomic landscape of an endangered species.</title>
        <authorList>
            <person name="Escoda L."/>
            <person name="Castresana J."/>
        </authorList>
    </citation>
    <scope>NUCLEOTIDE SEQUENCE</scope>
    <source>
        <strain evidence="14">IBE-C5619</strain>
    </source>
</reference>
<dbReference type="GO" id="GO:0005882">
    <property type="term" value="C:intermediate filament"/>
    <property type="evidence" value="ECO:0007669"/>
    <property type="project" value="UniProtKB-KW"/>
</dbReference>
<dbReference type="AlphaFoldDB" id="A0A8J6A5W9"/>
<dbReference type="Pfam" id="PF00038">
    <property type="entry name" value="Filament"/>
    <property type="match status" value="1"/>
</dbReference>
<keyword evidence="7" id="KW-0175">Coiled coil</keyword>
<evidence type="ECO:0000313" key="15">
    <source>
        <dbReference type="Proteomes" id="UP000700334"/>
    </source>
</evidence>
<evidence type="ECO:0000256" key="11">
    <source>
        <dbReference type="ARBA" id="ARBA00042886"/>
    </source>
</evidence>
<feature type="non-terminal residue" evidence="14">
    <location>
        <position position="372"/>
    </location>
</feature>
<evidence type="ECO:0000256" key="8">
    <source>
        <dbReference type="ARBA" id="ARBA00023242"/>
    </source>
</evidence>
<accession>A0A8J6A5W9</accession>
<gene>
    <name evidence="14" type="ORF">J0S82_018067</name>
</gene>
<evidence type="ECO:0000256" key="7">
    <source>
        <dbReference type="ARBA" id="ARBA00023054"/>
    </source>
</evidence>
<dbReference type="PANTHER" id="PTHR45616">
    <property type="entry name" value="GATA-TYPE DOMAIN-CONTAINING PROTEIN"/>
    <property type="match status" value="1"/>
</dbReference>
<organism evidence="14 15">
    <name type="scientific">Galemys pyrenaicus</name>
    <name type="common">Iberian desman</name>
    <name type="synonym">Pyrenean desman</name>
    <dbReference type="NCBI Taxonomy" id="202257"/>
    <lineage>
        <taxon>Eukaryota</taxon>
        <taxon>Metazoa</taxon>
        <taxon>Chordata</taxon>
        <taxon>Craniata</taxon>
        <taxon>Vertebrata</taxon>
        <taxon>Euteleostomi</taxon>
        <taxon>Mammalia</taxon>
        <taxon>Eutheria</taxon>
        <taxon>Laurasiatheria</taxon>
        <taxon>Eulipotyphla</taxon>
        <taxon>Talpidae</taxon>
        <taxon>Galemys</taxon>
    </lineage>
</organism>
<comment type="function">
    <text evidence="9">Together with KRT19, helps to link the contractile apparatus to dystrophin at the costameres of striated muscle.</text>
</comment>
<evidence type="ECO:0000256" key="1">
    <source>
        <dbReference type="ARBA" id="ARBA00004109"/>
    </source>
</evidence>
<dbReference type="GO" id="GO:0016363">
    <property type="term" value="C:nuclear matrix"/>
    <property type="evidence" value="ECO:0007669"/>
    <property type="project" value="UniProtKB-SubCell"/>
</dbReference>
<dbReference type="GO" id="GO:0005654">
    <property type="term" value="C:nucleoplasm"/>
    <property type="evidence" value="ECO:0007669"/>
    <property type="project" value="UniProtKB-SubCell"/>
</dbReference>
<evidence type="ECO:0000256" key="9">
    <source>
        <dbReference type="ARBA" id="ARBA00037766"/>
    </source>
</evidence>
<evidence type="ECO:0000256" key="3">
    <source>
        <dbReference type="ARBA" id="ARBA00004642"/>
    </source>
</evidence>
<evidence type="ECO:0000259" key="13">
    <source>
        <dbReference type="SMART" id="SM01391"/>
    </source>
</evidence>
<evidence type="ECO:0000256" key="10">
    <source>
        <dbReference type="ARBA" id="ARBA00039429"/>
    </source>
</evidence>
<dbReference type="GO" id="GO:0005737">
    <property type="term" value="C:cytoplasm"/>
    <property type="evidence" value="ECO:0007669"/>
    <property type="project" value="UniProtKB-SubCell"/>
</dbReference>
<dbReference type="PANTHER" id="PTHR45616:SF26">
    <property type="entry name" value="KERATIN, TYPE II CYTOSKELETAL 8"/>
    <property type="match status" value="1"/>
</dbReference>
<evidence type="ECO:0000313" key="14">
    <source>
        <dbReference type="EMBL" id="KAG8505669.1"/>
    </source>
</evidence>
<feature type="domain" description="IF rod" evidence="13">
    <location>
        <begin position="138"/>
        <end position="345"/>
    </location>
</feature>
<sequence>VGMRKWVYLSLDMGFYGRRHKDGSTQQAAARVRAAAAAAAIKQPRGLVTSTSSSTMSIIMNQKFYKPSSSGTRVFSSCFYLSPPGTHISSSKFYVESGSIQSVLGTNMSLVRGYRRAGNVGGILSVRVDPNIQVLHPQEKKQIKTLNKFASFYDKILETKLSLLQQQRMCQSNVDSTFESNLNNFQRQQDTMTQEEEHDNMQGLVENFKNKSDQQGTEMENECVLIEKDVIEAYMNKVELASHLEGMTDDINYSGSYMKKRSMSCSPRSQTYLWSVHGQQMTSIPPEIIKMNGNIIKLQAETESLKDQRDSLEATILLSSVSSPKAMIVKKIETPHGKLVSESFDVLPKCKDIAVPLSCNQPSITPPPPQLP</sequence>
<keyword evidence="8" id="KW-0539">Nucleus</keyword>
<evidence type="ECO:0000256" key="4">
    <source>
        <dbReference type="ARBA" id="ARBA00022490"/>
    </source>
</evidence>
<evidence type="ECO:0000256" key="5">
    <source>
        <dbReference type="ARBA" id="ARBA00022744"/>
    </source>
</evidence>
<evidence type="ECO:0000256" key="12">
    <source>
        <dbReference type="ARBA" id="ARBA00042964"/>
    </source>
</evidence>
<keyword evidence="4" id="KW-0963">Cytoplasm</keyword>
<dbReference type="EMBL" id="JAGFMF010012245">
    <property type="protein sequence ID" value="KAG8505669.1"/>
    <property type="molecule type" value="Genomic_DNA"/>
</dbReference>
<dbReference type="SMART" id="SM01391">
    <property type="entry name" value="Filament"/>
    <property type="match status" value="1"/>
</dbReference>
<proteinExistence type="predicted"/>
<keyword evidence="6" id="KW-0403">Intermediate filament</keyword>
<evidence type="ECO:0000256" key="6">
    <source>
        <dbReference type="ARBA" id="ARBA00022754"/>
    </source>
</evidence>
<dbReference type="Gene3D" id="1.20.5.1160">
    <property type="entry name" value="Vasodilator-stimulated phosphoprotein"/>
    <property type="match status" value="1"/>
</dbReference>